<sequence>MRLEGRVKQYLGRSLGLILLLGTLAVPALAHEVGLRAIVQARGVRGESITYSESTLPQNAQIVSVEIIADYSTGEPMAGAQVLIFAPGNPSVPWQRGTSDRQGRYRFTPDLSRRGRWTIRVEDAGHSSFINLMI</sequence>
<keyword evidence="1" id="KW-0645">Protease</keyword>
<dbReference type="EMBL" id="CP053661">
    <property type="protein sequence ID" value="QKD83152.1"/>
    <property type="molecule type" value="Genomic_DNA"/>
</dbReference>
<reference evidence="1 2" key="1">
    <citation type="submission" date="2020-05" db="EMBL/GenBank/DDBJ databases">
        <title>Complete genome sequence of of a novel Thermoleptolyngbya strain isolated from hot springs of Ganzi, Sichuan China.</title>
        <authorList>
            <person name="Tang J."/>
            <person name="Daroch M."/>
            <person name="Li L."/>
            <person name="Waleron K."/>
            <person name="Waleron M."/>
            <person name="Waleron M."/>
        </authorList>
    </citation>
    <scope>NUCLEOTIDE SEQUENCE [LARGE SCALE GENOMIC DNA]</scope>
    <source>
        <strain evidence="1 2">PKUAC-SCTA183</strain>
    </source>
</reference>
<proteinExistence type="predicted"/>
<dbReference type="AlphaFoldDB" id="A0A6M8BAU9"/>
<dbReference type="RefSeq" id="WP_172356625.1">
    <property type="nucleotide sequence ID" value="NZ_CP053661.1"/>
</dbReference>
<gene>
    <name evidence="1" type="ORF">HPC62_13955</name>
</gene>
<keyword evidence="2" id="KW-1185">Reference proteome</keyword>
<keyword evidence="1" id="KW-0121">Carboxypeptidase</keyword>
<name>A0A6M8BAU9_9CYAN</name>
<evidence type="ECO:0000313" key="1">
    <source>
        <dbReference type="EMBL" id="QKD83152.1"/>
    </source>
</evidence>
<keyword evidence="1" id="KW-0378">Hydrolase</keyword>
<dbReference type="KEGG" id="theu:HPC62_13955"/>
<dbReference type="Proteomes" id="UP000505210">
    <property type="component" value="Chromosome"/>
</dbReference>
<organism evidence="1 2">
    <name type="scientific">Thermoleptolyngbya sichuanensis A183</name>
    <dbReference type="NCBI Taxonomy" id="2737172"/>
    <lineage>
        <taxon>Bacteria</taxon>
        <taxon>Bacillati</taxon>
        <taxon>Cyanobacteriota</taxon>
        <taxon>Cyanophyceae</taxon>
        <taxon>Oculatellales</taxon>
        <taxon>Oculatellaceae</taxon>
        <taxon>Thermoleptolyngbya</taxon>
        <taxon>Thermoleptolyngbya sichuanensis</taxon>
    </lineage>
</organism>
<evidence type="ECO:0000313" key="2">
    <source>
        <dbReference type="Proteomes" id="UP000505210"/>
    </source>
</evidence>
<dbReference type="GO" id="GO:0004180">
    <property type="term" value="F:carboxypeptidase activity"/>
    <property type="evidence" value="ECO:0007669"/>
    <property type="project" value="UniProtKB-KW"/>
</dbReference>
<accession>A0A6M8BAU9</accession>
<protein>
    <submittedName>
        <fullName evidence="1">Carboxypeptidase regulatory-like domain-containing protein</fullName>
    </submittedName>
</protein>